<evidence type="ECO:0000313" key="2">
    <source>
        <dbReference type="Proteomes" id="UP000094622"/>
    </source>
</evidence>
<proteinExistence type="predicted"/>
<keyword evidence="2" id="KW-1185">Reference proteome</keyword>
<comment type="caution">
    <text evidence="1">The sequence shown here is derived from an EMBL/GenBank/DDBJ whole genome shotgun (WGS) entry which is preliminary data.</text>
</comment>
<organism evidence="1 2">
    <name type="scientific">Methylobrevis pamukkalensis</name>
    <dbReference type="NCBI Taxonomy" id="1439726"/>
    <lineage>
        <taxon>Bacteria</taxon>
        <taxon>Pseudomonadati</taxon>
        <taxon>Pseudomonadota</taxon>
        <taxon>Alphaproteobacteria</taxon>
        <taxon>Hyphomicrobiales</taxon>
        <taxon>Pleomorphomonadaceae</taxon>
        <taxon>Methylobrevis</taxon>
    </lineage>
</organism>
<reference evidence="1 2" key="1">
    <citation type="submission" date="2016-07" db="EMBL/GenBank/DDBJ databases">
        <title>Draft Genome Sequence of Methylobrevis pamukkalensis PK2.</title>
        <authorList>
            <person name="Vasilenko O.V."/>
            <person name="Doronina N.V."/>
            <person name="Shmareva M.N."/>
            <person name="Tarlachkov S.V."/>
            <person name="Mustakhimov I."/>
            <person name="Trotsenko Y.A."/>
        </authorList>
    </citation>
    <scope>NUCLEOTIDE SEQUENCE [LARGE SCALE GENOMIC DNA]</scope>
    <source>
        <strain evidence="1 2">PK2</strain>
    </source>
</reference>
<accession>A0A1E3GYV5</accession>
<dbReference type="EMBL" id="MCRJ01000139">
    <property type="protein sequence ID" value="ODN68736.1"/>
    <property type="molecule type" value="Genomic_DNA"/>
</dbReference>
<protein>
    <submittedName>
        <fullName evidence="1">Uncharacterized protein</fullName>
    </submittedName>
</protein>
<dbReference type="AlphaFoldDB" id="A0A1E3GYV5"/>
<gene>
    <name evidence="1" type="ORF">A6302_03968</name>
</gene>
<sequence length="34" mass="3545">MIGTHGSAVAAQAPAVSSAYHPGYSDSDWNLLNR</sequence>
<name>A0A1E3GYV5_9HYPH</name>
<dbReference type="Proteomes" id="UP000094622">
    <property type="component" value="Unassembled WGS sequence"/>
</dbReference>
<evidence type="ECO:0000313" key="1">
    <source>
        <dbReference type="EMBL" id="ODN68736.1"/>
    </source>
</evidence>